<name>A0A2T3W540_9DEIO</name>
<organism evidence="1 2">
    <name type="scientific">Deinococcus arcticus</name>
    <dbReference type="NCBI Taxonomy" id="2136176"/>
    <lineage>
        <taxon>Bacteria</taxon>
        <taxon>Thermotogati</taxon>
        <taxon>Deinococcota</taxon>
        <taxon>Deinococci</taxon>
        <taxon>Deinococcales</taxon>
        <taxon>Deinococcaceae</taxon>
        <taxon>Deinococcus</taxon>
    </lineage>
</organism>
<keyword evidence="2" id="KW-1185">Reference proteome</keyword>
<dbReference type="InterPro" id="IPR002802">
    <property type="entry name" value="Endo_dU"/>
</dbReference>
<comment type="caution">
    <text evidence="1">The sequence shown here is derived from an EMBL/GenBank/DDBJ whole genome shotgun (WGS) entry which is preliminary data.</text>
</comment>
<dbReference type="Proteomes" id="UP000240317">
    <property type="component" value="Unassembled WGS sequence"/>
</dbReference>
<dbReference type="PIRSF" id="PIRSF006380">
    <property type="entry name" value="UCP006380"/>
    <property type="match status" value="1"/>
</dbReference>
<dbReference type="PANTHER" id="PTHR39518">
    <property type="entry name" value="UPF0215 PROTEIN MJ1150"/>
    <property type="match status" value="1"/>
</dbReference>
<protein>
    <submittedName>
        <fullName evidence="1">DUF99 domain-containing protein</fullName>
    </submittedName>
</protein>
<dbReference type="AlphaFoldDB" id="A0A2T3W540"/>
<accession>A0A2T3W540</accession>
<proteinExistence type="inferred from homology"/>
<reference evidence="1 2" key="1">
    <citation type="submission" date="2018-03" db="EMBL/GenBank/DDBJ databases">
        <title>Draft genome of Deinococcus sp. OD32.</title>
        <authorList>
            <person name="Wang X.-P."/>
            <person name="Du Z.-J."/>
        </authorList>
    </citation>
    <scope>NUCLEOTIDE SEQUENCE [LARGE SCALE GENOMIC DNA]</scope>
    <source>
        <strain evidence="1 2">OD32</strain>
    </source>
</reference>
<gene>
    <name evidence="1" type="ORF">C8263_15565</name>
</gene>
<dbReference type="HAMAP" id="MF_00582">
    <property type="entry name" value="UPF0215"/>
    <property type="match status" value="1"/>
</dbReference>
<dbReference type="Gene3D" id="3.30.2170.10">
    <property type="entry name" value="archaeoglobus fulgidus dsm 4304 superfamily"/>
    <property type="match status" value="1"/>
</dbReference>
<evidence type="ECO:0000313" key="1">
    <source>
        <dbReference type="EMBL" id="PTA66873.1"/>
    </source>
</evidence>
<evidence type="ECO:0000313" key="2">
    <source>
        <dbReference type="Proteomes" id="UP000240317"/>
    </source>
</evidence>
<dbReference type="PANTHER" id="PTHR39518:SF2">
    <property type="entry name" value="UPF0215 PROTEIN MJ1150"/>
    <property type="match status" value="1"/>
</dbReference>
<dbReference type="EMBL" id="PYSV01000018">
    <property type="protein sequence ID" value="PTA66873.1"/>
    <property type="molecule type" value="Genomic_DNA"/>
</dbReference>
<dbReference type="Pfam" id="PF01949">
    <property type="entry name" value="Endo_dU"/>
    <property type="match status" value="1"/>
</dbReference>
<dbReference type="OrthoDB" id="25804at2"/>
<sequence length="211" mass="22159">MAEAGVGKGGLAFPLRGPDRGCDILQGVFAHAIGFDDAPFDRAHRGNVPVLGTVYARTTLHAVLRGQVRRDGRNSTAELARLVALAPDHLHLVLLQGIALAGFNVVDLPALHAATGLPVLVVARKAPDLDQIRAALLTRVPGGARKWRLIEAAGPMEPCGGVYVQRAGLTLPQAEQALGTFTVTGRVPEPLRAAHLMARALVQGHSRGGRA</sequence>